<dbReference type="Proteomes" id="UP000076154">
    <property type="component" value="Unassembled WGS sequence"/>
</dbReference>
<name>A0A369K473_HYPMA</name>
<dbReference type="EMBL" id="LUEZ02000025">
    <property type="protein sequence ID" value="RDB26653.1"/>
    <property type="molecule type" value="Genomic_DNA"/>
</dbReference>
<proteinExistence type="predicted"/>
<dbReference type="AlphaFoldDB" id="A0A369K473"/>
<comment type="caution">
    <text evidence="1">The sequence shown here is derived from an EMBL/GenBank/DDBJ whole genome shotgun (WGS) entry which is preliminary data.</text>
</comment>
<organism evidence="1 2">
    <name type="scientific">Hypsizygus marmoreus</name>
    <name type="common">White beech mushroom</name>
    <name type="synonym">Agaricus marmoreus</name>
    <dbReference type="NCBI Taxonomy" id="39966"/>
    <lineage>
        <taxon>Eukaryota</taxon>
        <taxon>Fungi</taxon>
        <taxon>Dikarya</taxon>
        <taxon>Basidiomycota</taxon>
        <taxon>Agaricomycotina</taxon>
        <taxon>Agaricomycetes</taxon>
        <taxon>Agaricomycetidae</taxon>
        <taxon>Agaricales</taxon>
        <taxon>Tricholomatineae</taxon>
        <taxon>Lyophyllaceae</taxon>
        <taxon>Hypsizygus</taxon>
    </lineage>
</organism>
<gene>
    <name evidence="1" type="ORF">Hypma_005554</name>
</gene>
<dbReference type="InParanoid" id="A0A369K473"/>
<reference evidence="1" key="1">
    <citation type="submission" date="2018-04" db="EMBL/GenBank/DDBJ databases">
        <title>Whole genome sequencing of Hypsizygus marmoreus.</title>
        <authorList>
            <person name="Choi I.-G."/>
            <person name="Min B."/>
            <person name="Kim J.-G."/>
            <person name="Kim S."/>
            <person name="Oh Y.-L."/>
            <person name="Kong W.-S."/>
            <person name="Park H."/>
            <person name="Jeong J."/>
            <person name="Song E.-S."/>
        </authorList>
    </citation>
    <scope>NUCLEOTIDE SEQUENCE [LARGE SCALE GENOMIC DNA]</scope>
    <source>
        <strain evidence="1">51987-8</strain>
    </source>
</reference>
<evidence type="ECO:0000313" key="1">
    <source>
        <dbReference type="EMBL" id="RDB26653.1"/>
    </source>
</evidence>
<accession>A0A369K473</accession>
<protein>
    <submittedName>
        <fullName evidence="1">Uncharacterized protein</fullName>
    </submittedName>
</protein>
<keyword evidence="2" id="KW-1185">Reference proteome</keyword>
<evidence type="ECO:0000313" key="2">
    <source>
        <dbReference type="Proteomes" id="UP000076154"/>
    </source>
</evidence>
<sequence length="205" mass="23537">MWHDPQELRAAGERQYKIALENVSRESKTEEEIQVLLGELAARCEAEPKNFDDRVRICFAALACSQVLMDCVVCHPSRPFNDRVVVFRLIANINRKANNLAPLSSDPPRLVKLIPDAPITRPVTVRDVKRWRAYPKELLRRAFVYHKDEIRRVFLVADYCVKEIGGHCYELRFEDCGPDVFTFGLEEVLGMVAEAEFVTNTQMNA</sequence>